<evidence type="ECO:0000313" key="1">
    <source>
        <dbReference type="EMBL" id="KAJ3657905.1"/>
    </source>
</evidence>
<dbReference type="EMBL" id="JALNTZ010000003">
    <property type="protein sequence ID" value="KAJ3657905.1"/>
    <property type="molecule type" value="Genomic_DNA"/>
</dbReference>
<sequence length="134" mass="15250">MTPEKRSQARYRAALIKLPVCNVATHCVSVSENTNPQAGFCAPRFESGVITVHARDGNYFNILTRKYFLLMNYLLTVYYVTCAEDLLGLGGRVRDFLDLIYLSDRRGIDCGDLTPTMHYLKLVYTCVGNYSEYK</sequence>
<evidence type="ECO:0000313" key="2">
    <source>
        <dbReference type="Proteomes" id="UP001168821"/>
    </source>
</evidence>
<dbReference type="Proteomes" id="UP001168821">
    <property type="component" value="Unassembled WGS sequence"/>
</dbReference>
<protein>
    <submittedName>
        <fullName evidence="1">Uncharacterized protein</fullName>
    </submittedName>
</protein>
<accession>A0AA38MI77</accession>
<name>A0AA38MI77_9CUCU</name>
<proteinExistence type="predicted"/>
<reference evidence="1" key="1">
    <citation type="journal article" date="2023" name="G3 (Bethesda)">
        <title>Whole genome assemblies of Zophobas morio and Tenebrio molitor.</title>
        <authorList>
            <person name="Kaur S."/>
            <person name="Stinson S.A."/>
            <person name="diCenzo G.C."/>
        </authorList>
    </citation>
    <scope>NUCLEOTIDE SEQUENCE</scope>
    <source>
        <strain evidence="1">QUZm001</strain>
    </source>
</reference>
<keyword evidence="2" id="KW-1185">Reference proteome</keyword>
<organism evidence="1 2">
    <name type="scientific">Zophobas morio</name>
    <dbReference type="NCBI Taxonomy" id="2755281"/>
    <lineage>
        <taxon>Eukaryota</taxon>
        <taxon>Metazoa</taxon>
        <taxon>Ecdysozoa</taxon>
        <taxon>Arthropoda</taxon>
        <taxon>Hexapoda</taxon>
        <taxon>Insecta</taxon>
        <taxon>Pterygota</taxon>
        <taxon>Neoptera</taxon>
        <taxon>Endopterygota</taxon>
        <taxon>Coleoptera</taxon>
        <taxon>Polyphaga</taxon>
        <taxon>Cucujiformia</taxon>
        <taxon>Tenebrionidae</taxon>
        <taxon>Zophobas</taxon>
    </lineage>
</organism>
<comment type="caution">
    <text evidence="1">The sequence shown here is derived from an EMBL/GenBank/DDBJ whole genome shotgun (WGS) entry which is preliminary data.</text>
</comment>
<gene>
    <name evidence="1" type="ORF">Zmor_009681</name>
</gene>
<dbReference type="AlphaFoldDB" id="A0AA38MI77"/>